<feature type="domain" description="WW" evidence="3">
    <location>
        <begin position="1"/>
        <end position="31"/>
    </location>
</feature>
<dbReference type="CDD" id="cd00201">
    <property type="entry name" value="WW"/>
    <property type="match status" value="1"/>
</dbReference>
<protein>
    <recommendedName>
        <fullName evidence="3">WW domain-containing protein</fullName>
    </recommendedName>
</protein>
<dbReference type="InterPro" id="IPR036517">
    <property type="entry name" value="FF_domain_sf"/>
</dbReference>
<dbReference type="GO" id="GO:0045292">
    <property type="term" value="P:mRNA cis splicing, via spliceosome"/>
    <property type="evidence" value="ECO:0007669"/>
    <property type="project" value="InterPro"/>
</dbReference>
<accession>A0A4T0X494</accession>
<dbReference type="GO" id="GO:0003723">
    <property type="term" value="F:RNA binding"/>
    <property type="evidence" value="ECO:0007669"/>
    <property type="project" value="TreeGrafter"/>
</dbReference>
<dbReference type="EMBL" id="SELW01000166">
    <property type="protein sequence ID" value="TID30238.1"/>
    <property type="molecule type" value="Genomic_DNA"/>
</dbReference>
<feature type="coiled-coil region" evidence="1">
    <location>
        <begin position="273"/>
        <end position="330"/>
    </location>
</feature>
<dbReference type="SMART" id="SM00441">
    <property type="entry name" value="FF"/>
    <property type="match status" value="3"/>
</dbReference>
<dbReference type="Proteomes" id="UP000307173">
    <property type="component" value="Unassembled WGS sequence"/>
</dbReference>
<dbReference type="Pfam" id="PF01846">
    <property type="entry name" value="FF"/>
    <property type="match status" value="1"/>
</dbReference>
<dbReference type="PROSITE" id="PS50020">
    <property type="entry name" value="WW_DOMAIN_2"/>
    <property type="match status" value="1"/>
</dbReference>
<dbReference type="SUPFAM" id="SSF51045">
    <property type="entry name" value="WW domain"/>
    <property type="match status" value="1"/>
</dbReference>
<dbReference type="PANTHER" id="PTHR11864">
    <property type="entry name" value="PRE-MRNA-PROCESSING PROTEIN PRP40"/>
    <property type="match status" value="1"/>
</dbReference>
<dbReference type="InterPro" id="IPR002713">
    <property type="entry name" value="FF_domain"/>
</dbReference>
<dbReference type="Gene3D" id="1.10.10.440">
    <property type="entry name" value="FF domain"/>
    <property type="match status" value="2"/>
</dbReference>
<proteinExistence type="predicted"/>
<dbReference type="SUPFAM" id="SSF81698">
    <property type="entry name" value="FF domain"/>
    <property type="match status" value="3"/>
</dbReference>
<dbReference type="PROSITE" id="PS01159">
    <property type="entry name" value="WW_DOMAIN_1"/>
    <property type="match status" value="1"/>
</dbReference>
<comment type="caution">
    <text evidence="4">The sequence shown here is derived from an EMBL/GenBank/DDBJ whole genome shotgun (WGS) entry which is preliminary data.</text>
</comment>
<dbReference type="PANTHER" id="PTHR11864:SF0">
    <property type="entry name" value="PRP40 PRE-MRNA PROCESSING FACTOR 40 HOMOLOG A (YEAST)"/>
    <property type="match status" value="1"/>
</dbReference>
<sequence>MAWQRLIDSASKRPYYYDSIYGVTQWEFPEKMLDDVLARHGWSKAIADDGLMYFYNNAGQSVWDVPVNVMKDLRSVFGYDLSEAEVKGVPDNDIATDDVVADETVKEENVEKEVNGEDVPEGIVNSNDMTENHEESSFSRMNEILGISTEAEKIESDEAPKKSEAEKEAEFSSMLHEADIPSDSKFEDIIVNFVKDKRYWELNNPLTKKTIFDEFVHEKRESELKLFKDTNRDRYLQFLKDSNVKYYSRWVTFSKSNDDAFSDIPAEIREEFFNEYVNSLREQRDENNKLIKEKDIVNLEREMTAEVTLSDEFTKLVDKYEERYKNLSKDDILSTFEKVIEYLEQKQKEVFEHEKKLNYSIDRKARAAFKKLLNSLQESGELKIHSQTKWFEFVNVVKKYPEFIELCGHRGSSPIDFYWDLIDAANEKLREKIGLFKQQLINFNKKVTDLEESQFIKLMHRSNKPEINQMSDMDLSTVYQMMKQNVTTSVKRTAEEADFHSNDRDKRTRISLRR</sequence>
<name>A0A4T0X494_9ASCO</name>
<dbReference type="InterPro" id="IPR001202">
    <property type="entry name" value="WW_dom"/>
</dbReference>
<evidence type="ECO:0000313" key="4">
    <source>
        <dbReference type="EMBL" id="TID30238.1"/>
    </source>
</evidence>
<evidence type="ECO:0000256" key="2">
    <source>
        <dbReference type="SAM" id="MobiDB-lite"/>
    </source>
</evidence>
<organism evidence="4 5">
    <name type="scientific">Pichia inconspicua</name>
    <dbReference type="NCBI Taxonomy" id="52247"/>
    <lineage>
        <taxon>Eukaryota</taxon>
        <taxon>Fungi</taxon>
        <taxon>Dikarya</taxon>
        <taxon>Ascomycota</taxon>
        <taxon>Saccharomycotina</taxon>
        <taxon>Pichiomycetes</taxon>
        <taxon>Pichiales</taxon>
        <taxon>Pichiaceae</taxon>
        <taxon>Pichia</taxon>
    </lineage>
</organism>
<reference evidence="4 5" key="1">
    <citation type="journal article" date="2019" name="Front. Genet.">
        <title>Whole-Genome Sequencing of the Opportunistic Yeast Pathogen Candida inconspicua Uncovers Its Hybrid Origin.</title>
        <authorList>
            <person name="Mixao V."/>
            <person name="Hansen A.P."/>
            <person name="Saus E."/>
            <person name="Boekhout T."/>
            <person name="Lass-Florl C."/>
            <person name="Gabaldon T."/>
        </authorList>
    </citation>
    <scope>NUCLEOTIDE SEQUENCE [LARGE SCALE GENOMIC DNA]</scope>
    <source>
        <strain evidence="4 5">CBS 180</strain>
    </source>
</reference>
<dbReference type="STRING" id="52247.A0A4T0X494"/>
<dbReference type="GO" id="GO:0005685">
    <property type="term" value="C:U1 snRNP"/>
    <property type="evidence" value="ECO:0007669"/>
    <property type="project" value="TreeGrafter"/>
</dbReference>
<dbReference type="SMART" id="SM00456">
    <property type="entry name" value="WW"/>
    <property type="match status" value="2"/>
</dbReference>
<keyword evidence="5" id="KW-1185">Reference proteome</keyword>
<dbReference type="OrthoDB" id="187617at2759"/>
<dbReference type="Gene3D" id="2.20.70.10">
    <property type="match status" value="1"/>
</dbReference>
<dbReference type="AlphaFoldDB" id="A0A4T0X494"/>
<gene>
    <name evidence="4" type="ORF">CANINC_001118</name>
</gene>
<evidence type="ECO:0000256" key="1">
    <source>
        <dbReference type="SAM" id="Coils"/>
    </source>
</evidence>
<keyword evidence="1" id="KW-0175">Coiled coil</keyword>
<feature type="region of interest" description="Disordered" evidence="2">
    <location>
        <begin position="105"/>
        <end position="138"/>
    </location>
</feature>
<evidence type="ECO:0000259" key="3">
    <source>
        <dbReference type="PROSITE" id="PS50020"/>
    </source>
</evidence>
<dbReference type="GO" id="GO:0071004">
    <property type="term" value="C:U2-type prespliceosome"/>
    <property type="evidence" value="ECO:0007669"/>
    <property type="project" value="TreeGrafter"/>
</dbReference>
<dbReference type="InterPro" id="IPR036020">
    <property type="entry name" value="WW_dom_sf"/>
</dbReference>
<dbReference type="InterPro" id="IPR039726">
    <property type="entry name" value="Prp40-like"/>
</dbReference>
<feature type="compositionally biased region" description="Basic and acidic residues" evidence="2">
    <location>
        <begin position="105"/>
        <end position="115"/>
    </location>
</feature>
<evidence type="ECO:0000313" key="5">
    <source>
        <dbReference type="Proteomes" id="UP000307173"/>
    </source>
</evidence>